<evidence type="ECO:0000313" key="3">
    <source>
        <dbReference type="Proteomes" id="UP001140560"/>
    </source>
</evidence>
<evidence type="ECO:0000256" key="1">
    <source>
        <dbReference type="SAM" id="SignalP"/>
    </source>
</evidence>
<dbReference type="Proteomes" id="UP001140560">
    <property type="component" value="Unassembled WGS sequence"/>
</dbReference>
<comment type="caution">
    <text evidence="2">The sequence shown here is derived from an EMBL/GenBank/DDBJ whole genome shotgun (WGS) entry which is preliminary data.</text>
</comment>
<protein>
    <submittedName>
        <fullName evidence="2">Uncharacterized protein</fullName>
    </submittedName>
</protein>
<feature type="signal peptide" evidence="1">
    <location>
        <begin position="1"/>
        <end position="18"/>
    </location>
</feature>
<dbReference type="OrthoDB" id="3722602at2759"/>
<evidence type="ECO:0000313" key="2">
    <source>
        <dbReference type="EMBL" id="KAJ4376040.1"/>
    </source>
</evidence>
<reference evidence="2" key="1">
    <citation type="submission" date="2022-10" db="EMBL/GenBank/DDBJ databases">
        <title>Tapping the CABI collections for fungal endophytes: first genome assemblies for Collariella, Neodidymelliopsis, Ascochyta clinopodiicola, Didymella pomorum, Didymosphaeria variabile, Neocosmospora piperis and Neocucurbitaria cava.</title>
        <authorList>
            <person name="Hill R."/>
        </authorList>
    </citation>
    <scope>NUCLEOTIDE SEQUENCE</scope>
    <source>
        <strain evidence="2">IMI 356814</strain>
    </source>
</reference>
<accession>A0A9W8YFG8</accession>
<dbReference type="EMBL" id="JAPEUY010000002">
    <property type="protein sequence ID" value="KAJ4376040.1"/>
    <property type="molecule type" value="Genomic_DNA"/>
</dbReference>
<proteinExistence type="predicted"/>
<name>A0A9W8YFG8_9PLEO</name>
<gene>
    <name evidence="2" type="ORF">N0V83_001321</name>
</gene>
<sequence length="328" mass="36481">MKCIFNIFLASLAAIALAISPASKSHNYGLSPLEARSNATEEQADFRSLVDNITIFDVSHRYNESENRARSAAWENFTLPWKHDGDTALQTAETADDPKTWKAYIRIGGTRQHIGTLRKQRLWDSIHDCLKLLCDFDVGSKNPCYNTPAGDTFVLCKVPHHIVYSDKGKYAYNAYIEIMVRAAWYNPSYPGLAEALWSQIAGIYKTLSESDSNCYNTDFANSRSTTMCVVPQFALAAFPHHKKQPDGVVSISLTFNGNTDKGDASCNDQMKQKAVDFFNSNVRNDIAAAYQHHGDKIGDIGVDVACVTGDKSLEDCFGPKWSDCTARY</sequence>
<organism evidence="2 3">
    <name type="scientific">Neocucurbitaria cava</name>
    <dbReference type="NCBI Taxonomy" id="798079"/>
    <lineage>
        <taxon>Eukaryota</taxon>
        <taxon>Fungi</taxon>
        <taxon>Dikarya</taxon>
        <taxon>Ascomycota</taxon>
        <taxon>Pezizomycotina</taxon>
        <taxon>Dothideomycetes</taxon>
        <taxon>Pleosporomycetidae</taxon>
        <taxon>Pleosporales</taxon>
        <taxon>Pleosporineae</taxon>
        <taxon>Cucurbitariaceae</taxon>
        <taxon>Neocucurbitaria</taxon>
    </lineage>
</organism>
<keyword evidence="3" id="KW-1185">Reference proteome</keyword>
<keyword evidence="1" id="KW-0732">Signal</keyword>
<dbReference type="AlphaFoldDB" id="A0A9W8YFG8"/>
<feature type="chain" id="PRO_5040870548" evidence="1">
    <location>
        <begin position="19"/>
        <end position="328"/>
    </location>
</feature>